<dbReference type="AlphaFoldDB" id="L8WJX9"/>
<gene>
    <name evidence="1" type="ORF">AG1IA_09301</name>
</gene>
<sequence>MVDSELLYTRINDYPSCLPGRYLGSPNDISLCLMIPARCFACSQLREATLPRSVLGNTSASYHISRLTYSRPDVS</sequence>
<reference evidence="1 2" key="1">
    <citation type="journal article" date="2013" name="Nat. Commun.">
        <title>The evolution and pathogenic mechanisms of the rice sheath blight pathogen.</title>
        <authorList>
            <person name="Zheng A."/>
            <person name="Lin R."/>
            <person name="Xu L."/>
            <person name="Qin P."/>
            <person name="Tang C."/>
            <person name="Ai P."/>
            <person name="Zhang D."/>
            <person name="Liu Y."/>
            <person name="Sun Z."/>
            <person name="Feng H."/>
            <person name="Wang Y."/>
            <person name="Chen Y."/>
            <person name="Liang X."/>
            <person name="Fu R."/>
            <person name="Li Q."/>
            <person name="Zhang J."/>
            <person name="Yu X."/>
            <person name="Xie Z."/>
            <person name="Ding L."/>
            <person name="Guan P."/>
            <person name="Tang J."/>
            <person name="Liang Y."/>
            <person name="Wang S."/>
            <person name="Deng Q."/>
            <person name="Li S."/>
            <person name="Zhu J."/>
            <person name="Wang L."/>
            <person name="Liu H."/>
            <person name="Li P."/>
        </authorList>
    </citation>
    <scope>NUCLEOTIDE SEQUENCE [LARGE SCALE GENOMIC DNA]</scope>
    <source>
        <strain evidence="2">AG-1 IA</strain>
    </source>
</reference>
<name>L8WJX9_THACA</name>
<dbReference type="Proteomes" id="UP000011668">
    <property type="component" value="Unassembled WGS sequence"/>
</dbReference>
<protein>
    <submittedName>
        <fullName evidence="1">Uncharacterized protein</fullName>
    </submittedName>
</protein>
<organism evidence="1 2">
    <name type="scientific">Thanatephorus cucumeris (strain AG1-IA)</name>
    <name type="common">Rice sheath blight fungus</name>
    <name type="synonym">Rhizoctonia solani</name>
    <dbReference type="NCBI Taxonomy" id="983506"/>
    <lineage>
        <taxon>Eukaryota</taxon>
        <taxon>Fungi</taxon>
        <taxon>Dikarya</taxon>
        <taxon>Basidiomycota</taxon>
        <taxon>Agaricomycotina</taxon>
        <taxon>Agaricomycetes</taxon>
        <taxon>Cantharellales</taxon>
        <taxon>Ceratobasidiaceae</taxon>
        <taxon>Rhizoctonia</taxon>
        <taxon>Rhizoctonia solani AG-1</taxon>
    </lineage>
</organism>
<evidence type="ECO:0000313" key="2">
    <source>
        <dbReference type="Proteomes" id="UP000011668"/>
    </source>
</evidence>
<proteinExistence type="predicted"/>
<dbReference type="EMBL" id="AFRT01003148">
    <property type="protein sequence ID" value="ELU36669.1"/>
    <property type="molecule type" value="Genomic_DNA"/>
</dbReference>
<accession>L8WJX9</accession>
<evidence type="ECO:0000313" key="1">
    <source>
        <dbReference type="EMBL" id="ELU36669.1"/>
    </source>
</evidence>
<dbReference type="HOGENOM" id="CLU_2672831_0_0_1"/>
<comment type="caution">
    <text evidence="1">The sequence shown here is derived from an EMBL/GenBank/DDBJ whole genome shotgun (WGS) entry which is preliminary data.</text>
</comment>
<keyword evidence="2" id="KW-1185">Reference proteome</keyword>